<evidence type="ECO:0000313" key="3">
    <source>
        <dbReference type="Proteomes" id="UP001201163"/>
    </source>
</evidence>
<comment type="caution">
    <text evidence="2">The sequence shown here is derived from an EMBL/GenBank/DDBJ whole genome shotgun (WGS) entry which is preliminary data.</text>
</comment>
<protein>
    <submittedName>
        <fullName evidence="2">Uncharacterized protein</fullName>
    </submittedName>
</protein>
<dbReference type="Proteomes" id="UP001201163">
    <property type="component" value="Unassembled WGS sequence"/>
</dbReference>
<sequence length="297" mass="33375">MSPCRSYRSGTGSPPLQPLTSAFLDTLSLDDEFPRISGLFRPFSVSPPLADTSDDDDDVWYDADTGHDDLWTPLTDAPLIVADDTLSRRGVETSNVSVSPLPDPSRHPALAPTPRYHPLFPRHALERPKDPDQVEPTVQSSHERRAIVPSKHPLYTHIHGQKRRSEGVNDDERPGKRSRPSGNDADDEQERPRPQLAKRTHPLPGLAKYRIRPKTPSRKSISNATCATAKPEKPDRRPLTPDPPQYDWIRHHIAFCCKPDAKKPTYPIDPFPVNASTSSAVQGFRKRYRPIDMTKKT</sequence>
<feature type="region of interest" description="Disordered" evidence="1">
    <location>
        <begin position="88"/>
        <end position="245"/>
    </location>
</feature>
<name>A0AAD4QHF1_9AGAM</name>
<feature type="compositionally biased region" description="Basic and acidic residues" evidence="1">
    <location>
        <begin position="123"/>
        <end position="132"/>
    </location>
</feature>
<feature type="compositionally biased region" description="Polar residues" evidence="1">
    <location>
        <begin position="8"/>
        <end position="20"/>
    </location>
</feature>
<feature type="region of interest" description="Disordered" evidence="1">
    <location>
        <begin position="1"/>
        <end position="20"/>
    </location>
</feature>
<organism evidence="2 3">
    <name type="scientific">Lactarius akahatsu</name>
    <dbReference type="NCBI Taxonomy" id="416441"/>
    <lineage>
        <taxon>Eukaryota</taxon>
        <taxon>Fungi</taxon>
        <taxon>Dikarya</taxon>
        <taxon>Basidiomycota</taxon>
        <taxon>Agaricomycotina</taxon>
        <taxon>Agaricomycetes</taxon>
        <taxon>Russulales</taxon>
        <taxon>Russulaceae</taxon>
        <taxon>Lactarius</taxon>
    </lineage>
</organism>
<gene>
    <name evidence="2" type="ORF">EDB92DRAFT_1812861</name>
</gene>
<dbReference type="EMBL" id="JAKELL010000003">
    <property type="protein sequence ID" value="KAH8999739.1"/>
    <property type="molecule type" value="Genomic_DNA"/>
</dbReference>
<reference evidence="2" key="1">
    <citation type="submission" date="2022-01" db="EMBL/GenBank/DDBJ databases">
        <title>Comparative genomics reveals a dynamic genome evolution in the ectomycorrhizal milk-cap (Lactarius) mushrooms.</title>
        <authorList>
            <consortium name="DOE Joint Genome Institute"/>
            <person name="Lebreton A."/>
            <person name="Tang N."/>
            <person name="Kuo A."/>
            <person name="LaButti K."/>
            <person name="Drula E."/>
            <person name="Barry K."/>
            <person name="Clum A."/>
            <person name="Lipzen A."/>
            <person name="Mousain D."/>
            <person name="Ng V."/>
            <person name="Wang R."/>
            <person name="Wang X."/>
            <person name="Dai Y."/>
            <person name="Henrissat B."/>
            <person name="Grigoriev I.V."/>
            <person name="Guerin-Laguette A."/>
            <person name="Yu F."/>
            <person name="Martin F.M."/>
        </authorList>
    </citation>
    <scope>NUCLEOTIDE SEQUENCE</scope>
    <source>
        <strain evidence="2">QP</strain>
    </source>
</reference>
<dbReference type="AlphaFoldDB" id="A0AAD4QHF1"/>
<evidence type="ECO:0000313" key="2">
    <source>
        <dbReference type="EMBL" id="KAH8999739.1"/>
    </source>
</evidence>
<keyword evidence="3" id="KW-1185">Reference proteome</keyword>
<evidence type="ECO:0000256" key="1">
    <source>
        <dbReference type="SAM" id="MobiDB-lite"/>
    </source>
</evidence>
<feature type="compositionally biased region" description="Basic and acidic residues" evidence="1">
    <location>
        <begin position="163"/>
        <end position="175"/>
    </location>
</feature>
<accession>A0AAD4QHF1</accession>
<proteinExistence type="predicted"/>
<feature type="compositionally biased region" description="Basic and acidic residues" evidence="1">
    <location>
        <begin position="230"/>
        <end position="239"/>
    </location>
</feature>